<dbReference type="Gene3D" id="3.40.50.150">
    <property type="entry name" value="Vaccinia Virus protein VP39"/>
    <property type="match status" value="1"/>
</dbReference>
<reference evidence="1 2" key="1">
    <citation type="submission" date="2016-11" db="EMBL/GenBank/DDBJ databases">
        <title>The macronuclear genome of Stentor coeruleus: a giant cell with tiny introns.</title>
        <authorList>
            <person name="Slabodnick M."/>
            <person name="Ruby J.G."/>
            <person name="Reiff S.B."/>
            <person name="Swart E.C."/>
            <person name="Gosai S."/>
            <person name="Prabakaran S."/>
            <person name="Witkowska E."/>
            <person name="Larue G.E."/>
            <person name="Fisher S."/>
            <person name="Freeman R.M."/>
            <person name="Gunawardena J."/>
            <person name="Chu W."/>
            <person name="Stover N.A."/>
            <person name="Gregory B.D."/>
            <person name="Nowacki M."/>
            <person name="Derisi J."/>
            <person name="Roy S.W."/>
            <person name="Marshall W.F."/>
            <person name="Sood P."/>
        </authorList>
    </citation>
    <scope>NUCLEOTIDE SEQUENCE [LARGE SCALE GENOMIC DNA]</scope>
    <source>
        <strain evidence="1">WM001</strain>
    </source>
</reference>
<evidence type="ECO:0008006" key="3">
    <source>
        <dbReference type="Google" id="ProtNLM"/>
    </source>
</evidence>
<dbReference type="AlphaFoldDB" id="A0A1R2CWM2"/>
<keyword evidence="2" id="KW-1185">Reference proteome</keyword>
<gene>
    <name evidence="1" type="ORF">SteCoe_3667</name>
</gene>
<dbReference type="InterPro" id="IPR029063">
    <property type="entry name" value="SAM-dependent_MTases_sf"/>
</dbReference>
<evidence type="ECO:0000313" key="2">
    <source>
        <dbReference type="Proteomes" id="UP000187209"/>
    </source>
</evidence>
<dbReference type="Proteomes" id="UP000187209">
    <property type="component" value="Unassembled WGS sequence"/>
</dbReference>
<organism evidence="1 2">
    <name type="scientific">Stentor coeruleus</name>
    <dbReference type="NCBI Taxonomy" id="5963"/>
    <lineage>
        <taxon>Eukaryota</taxon>
        <taxon>Sar</taxon>
        <taxon>Alveolata</taxon>
        <taxon>Ciliophora</taxon>
        <taxon>Postciliodesmatophora</taxon>
        <taxon>Heterotrichea</taxon>
        <taxon>Heterotrichida</taxon>
        <taxon>Stentoridae</taxon>
        <taxon>Stentor</taxon>
    </lineage>
</organism>
<name>A0A1R2CWM2_9CILI</name>
<sequence>MTSRLEESKETWNNFSHDYIETMEKITSVIFENICPLAKIESASQILEVGCGAGNGVRILCSKKTQNAKITASDISEAMISTA</sequence>
<protein>
    <recommendedName>
        <fullName evidence="3">Methyltransferase domain-containing protein</fullName>
    </recommendedName>
</protein>
<dbReference type="EMBL" id="MPUH01000043">
    <property type="protein sequence ID" value="OMJ93418.1"/>
    <property type="molecule type" value="Genomic_DNA"/>
</dbReference>
<accession>A0A1R2CWM2</accession>
<evidence type="ECO:0000313" key="1">
    <source>
        <dbReference type="EMBL" id="OMJ93418.1"/>
    </source>
</evidence>
<proteinExistence type="predicted"/>
<comment type="caution">
    <text evidence="1">The sequence shown here is derived from an EMBL/GenBank/DDBJ whole genome shotgun (WGS) entry which is preliminary data.</text>
</comment>
<dbReference type="SUPFAM" id="SSF53335">
    <property type="entry name" value="S-adenosyl-L-methionine-dependent methyltransferases"/>
    <property type="match status" value="1"/>
</dbReference>
<dbReference type="OrthoDB" id="284858at2759"/>